<evidence type="ECO:0000313" key="3">
    <source>
        <dbReference type="Proteomes" id="UP000287651"/>
    </source>
</evidence>
<gene>
    <name evidence="2" type="ORF">B296_00052015</name>
</gene>
<evidence type="ECO:0000256" key="1">
    <source>
        <dbReference type="SAM" id="SignalP"/>
    </source>
</evidence>
<sequence>MRACVSALLCLVMGGLGQRSLACVRECSALLGLALALAIGVGDSSLFSYRRVGSGGRLLLGQFLFYDRSTANSSVEGRRRGRAVAPLQQSQRERVAPQPLAGYFTAGGGCSSPTAAGSSPAA</sequence>
<evidence type="ECO:0008006" key="4">
    <source>
        <dbReference type="Google" id="ProtNLM"/>
    </source>
</evidence>
<comment type="caution">
    <text evidence="2">The sequence shown here is derived from an EMBL/GenBank/DDBJ whole genome shotgun (WGS) entry which is preliminary data.</text>
</comment>
<evidence type="ECO:0000313" key="2">
    <source>
        <dbReference type="EMBL" id="RRT47249.1"/>
    </source>
</evidence>
<dbReference type="EMBL" id="AMZH03014663">
    <property type="protein sequence ID" value="RRT47249.1"/>
    <property type="molecule type" value="Genomic_DNA"/>
</dbReference>
<keyword evidence="1" id="KW-0732">Signal</keyword>
<proteinExistence type="predicted"/>
<dbReference type="AlphaFoldDB" id="A0A426Y666"/>
<feature type="chain" id="PRO_5019210774" description="Secreted protein" evidence="1">
    <location>
        <begin position="18"/>
        <end position="122"/>
    </location>
</feature>
<protein>
    <recommendedName>
        <fullName evidence="4">Secreted protein</fullName>
    </recommendedName>
</protein>
<feature type="signal peptide" evidence="1">
    <location>
        <begin position="1"/>
        <end position="17"/>
    </location>
</feature>
<accession>A0A426Y666</accession>
<name>A0A426Y666_ENSVE</name>
<organism evidence="2 3">
    <name type="scientific">Ensete ventricosum</name>
    <name type="common">Abyssinian banana</name>
    <name type="synonym">Musa ensete</name>
    <dbReference type="NCBI Taxonomy" id="4639"/>
    <lineage>
        <taxon>Eukaryota</taxon>
        <taxon>Viridiplantae</taxon>
        <taxon>Streptophyta</taxon>
        <taxon>Embryophyta</taxon>
        <taxon>Tracheophyta</taxon>
        <taxon>Spermatophyta</taxon>
        <taxon>Magnoliopsida</taxon>
        <taxon>Liliopsida</taxon>
        <taxon>Zingiberales</taxon>
        <taxon>Musaceae</taxon>
        <taxon>Ensete</taxon>
    </lineage>
</organism>
<reference evidence="2 3" key="1">
    <citation type="journal article" date="2014" name="Agronomy (Basel)">
        <title>A Draft Genome Sequence for Ensete ventricosum, the Drought-Tolerant Tree Against Hunger.</title>
        <authorList>
            <person name="Harrison J."/>
            <person name="Moore K.A."/>
            <person name="Paszkiewicz K."/>
            <person name="Jones T."/>
            <person name="Grant M."/>
            <person name="Ambacheew D."/>
            <person name="Muzemil S."/>
            <person name="Studholme D.J."/>
        </authorList>
    </citation>
    <scope>NUCLEOTIDE SEQUENCE [LARGE SCALE GENOMIC DNA]</scope>
</reference>
<dbReference type="Proteomes" id="UP000287651">
    <property type="component" value="Unassembled WGS sequence"/>
</dbReference>